<protein>
    <submittedName>
        <fullName evidence="3">Protein containing DUF651, archaea</fullName>
    </submittedName>
</protein>
<dbReference type="InterPro" id="IPR006978">
    <property type="entry name" value="Nre_N"/>
</dbReference>
<feature type="non-terminal residue" evidence="3">
    <location>
        <position position="1"/>
    </location>
</feature>
<accession>T0Y8F3</accession>
<proteinExistence type="predicted"/>
<comment type="caution">
    <text evidence="3">The sequence shown here is derived from an EMBL/GenBank/DDBJ whole genome shotgun (WGS) entry which is preliminary data.</text>
</comment>
<feature type="domain" description="Archaeal Nre C-terminal" evidence="2">
    <location>
        <begin position="208"/>
        <end position="317"/>
    </location>
</feature>
<evidence type="ECO:0000259" key="1">
    <source>
        <dbReference type="Pfam" id="PF04894"/>
    </source>
</evidence>
<dbReference type="GO" id="GO:0006281">
    <property type="term" value="P:DNA repair"/>
    <property type="evidence" value="ECO:0007669"/>
    <property type="project" value="InterPro"/>
</dbReference>
<dbReference type="InterPro" id="IPR033167">
    <property type="entry name" value="Nre"/>
</dbReference>
<dbReference type="PANTHER" id="PTHR38136:SF2">
    <property type="entry name" value="DNA REPAIR PROTEIN"/>
    <property type="match status" value="1"/>
</dbReference>
<dbReference type="AlphaFoldDB" id="T0Y8F3"/>
<name>T0Y8F3_9ZZZZ</name>
<dbReference type="EMBL" id="AUZY01012134">
    <property type="protein sequence ID" value="EQD31426.1"/>
    <property type="molecule type" value="Genomic_DNA"/>
</dbReference>
<dbReference type="Pfam" id="PF04894">
    <property type="entry name" value="Nre_N"/>
    <property type="match status" value="1"/>
</dbReference>
<dbReference type="PANTHER" id="PTHR38136">
    <property type="entry name" value="DNA REPAIR PROTEIN"/>
    <property type="match status" value="1"/>
</dbReference>
<evidence type="ECO:0000313" key="3">
    <source>
        <dbReference type="EMBL" id="EQD31426.1"/>
    </source>
</evidence>
<reference evidence="3" key="2">
    <citation type="journal article" date="2014" name="ISME J.">
        <title>Microbial stratification in low pH oxic and suboxic macroscopic growths along an acid mine drainage.</title>
        <authorList>
            <person name="Mendez-Garcia C."/>
            <person name="Mesa V."/>
            <person name="Sprenger R.R."/>
            <person name="Richter M."/>
            <person name="Diez M.S."/>
            <person name="Solano J."/>
            <person name="Bargiela R."/>
            <person name="Golyshina O.V."/>
            <person name="Manteca A."/>
            <person name="Ramos J.L."/>
            <person name="Gallego J.R."/>
            <person name="Llorente I."/>
            <person name="Martins Dos Santos V.A."/>
            <person name="Jensen O.N."/>
            <person name="Pelaez A.I."/>
            <person name="Sanchez J."/>
            <person name="Ferrer M."/>
        </authorList>
    </citation>
    <scope>NUCLEOTIDE SEQUENCE</scope>
</reference>
<feature type="domain" description="Archaeal Nre N-terminal" evidence="1">
    <location>
        <begin position="1"/>
        <end position="195"/>
    </location>
</feature>
<sequence length="329" mass="37052">VVGFRAGLVRGTTRLRVTEAAQPSRTLEEFQLLTLASESVESSVTFRRPPRGTIALSDTTPPYGPSAPIDRARWDVRRVDARLEHMTSDIHAGARVAVGELYRAGVRVSRIQRAFSVGALGRKRHRRLVPTRWSITAVDDLLSKANLERIRDLPEINEIQIYRLTALDNRWIISFWPGAFRYESIEAWYPSTLWNPNPREVLMLGDFEGDRGRTTYAGMGGCYYAARLAASEALIRNGRKAGVLVLREVHPGEILPLGVWNVREHVRAALKQRPLVADTVGEFLEVVRTGFEIPLTRWLAASEFLHRLTRQRTLDAYVGAPELPVPRTA</sequence>
<dbReference type="Pfam" id="PF04895">
    <property type="entry name" value="Nre_C"/>
    <property type="match status" value="1"/>
</dbReference>
<reference evidence="3" key="1">
    <citation type="submission" date="2013-08" db="EMBL/GenBank/DDBJ databases">
        <authorList>
            <person name="Mendez C."/>
            <person name="Richter M."/>
            <person name="Ferrer M."/>
            <person name="Sanchez J."/>
        </authorList>
    </citation>
    <scope>NUCLEOTIDE SEQUENCE</scope>
</reference>
<dbReference type="InterPro" id="IPR006979">
    <property type="entry name" value="Nre_C"/>
</dbReference>
<organism evidence="3">
    <name type="scientific">mine drainage metagenome</name>
    <dbReference type="NCBI Taxonomy" id="410659"/>
    <lineage>
        <taxon>unclassified sequences</taxon>
        <taxon>metagenomes</taxon>
        <taxon>ecological metagenomes</taxon>
    </lineage>
</organism>
<gene>
    <name evidence="3" type="ORF">B1B_18143</name>
</gene>
<evidence type="ECO:0000259" key="2">
    <source>
        <dbReference type="Pfam" id="PF04895"/>
    </source>
</evidence>